<feature type="transmembrane region" description="Helical" evidence="2">
    <location>
        <begin position="90"/>
        <end position="110"/>
    </location>
</feature>
<organism evidence="3 4">
    <name type="scientific">Longimycelium tulufanense</name>
    <dbReference type="NCBI Taxonomy" id="907463"/>
    <lineage>
        <taxon>Bacteria</taxon>
        <taxon>Bacillati</taxon>
        <taxon>Actinomycetota</taxon>
        <taxon>Actinomycetes</taxon>
        <taxon>Pseudonocardiales</taxon>
        <taxon>Pseudonocardiaceae</taxon>
        <taxon>Longimycelium</taxon>
    </lineage>
</organism>
<evidence type="ECO:0000256" key="2">
    <source>
        <dbReference type="SAM" id="Phobius"/>
    </source>
</evidence>
<proteinExistence type="predicted"/>
<reference evidence="3" key="2">
    <citation type="submission" date="2020-09" db="EMBL/GenBank/DDBJ databases">
        <authorList>
            <person name="Sun Q."/>
            <person name="Zhou Y."/>
        </authorList>
    </citation>
    <scope>NUCLEOTIDE SEQUENCE</scope>
    <source>
        <strain evidence="3">CGMCC 4.5737</strain>
    </source>
</reference>
<dbReference type="Proteomes" id="UP000637578">
    <property type="component" value="Unassembled WGS sequence"/>
</dbReference>
<keyword evidence="2" id="KW-1133">Transmembrane helix</keyword>
<accession>A0A8J3CFZ6</accession>
<keyword evidence="2" id="KW-0812">Transmembrane</keyword>
<dbReference type="AlphaFoldDB" id="A0A8J3CFZ6"/>
<comment type="caution">
    <text evidence="3">The sequence shown here is derived from an EMBL/GenBank/DDBJ whole genome shotgun (WGS) entry which is preliminary data.</text>
</comment>
<sequence length="221" mass="23354">MFPDQLDEPTLLEGLQLVTGRDDHPALDRRLSVSPGTPSTGRCPAAANLESEPAGSGSGRDGLVSPTVGRPPKGAQVTERVLYAEPGSTWWPVLWGPAFALLGLAVEALTGGGVHWAGWTVAAAGLAVAALVWVYARRRLCSLRLTFAILRQGREELPVRRIAAADDVGVPVGARVLGGGWTPPRGTTAVPLRLDDDSTVLAWARDPAALRAAIQRVLRRP</sequence>
<protein>
    <submittedName>
        <fullName evidence="3">Uncharacterized protein</fullName>
    </submittedName>
</protein>
<keyword evidence="4" id="KW-1185">Reference proteome</keyword>
<feature type="transmembrane region" description="Helical" evidence="2">
    <location>
        <begin position="116"/>
        <end position="136"/>
    </location>
</feature>
<gene>
    <name evidence="3" type="ORF">GCM10012275_45460</name>
</gene>
<feature type="region of interest" description="Disordered" evidence="1">
    <location>
        <begin position="23"/>
        <end position="71"/>
    </location>
</feature>
<evidence type="ECO:0000256" key="1">
    <source>
        <dbReference type="SAM" id="MobiDB-lite"/>
    </source>
</evidence>
<evidence type="ECO:0000313" key="4">
    <source>
        <dbReference type="Proteomes" id="UP000637578"/>
    </source>
</evidence>
<keyword evidence="2" id="KW-0472">Membrane</keyword>
<name>A0A8J3CFZ6_9PSEU</name>
<dbReference type="EMBL" id="BMMK01000024">
    <property type="protein sequence ID" value="GGM69815.1"/>
    <property type="molecule type" value="Genomic_DNA"/>
</dbReference>
<evidence type="ECO:0000313" key="3">
    <source>
        <dbReference type="EMBL" id="GGM69815.1"/>
    </source>
</evidence>
<reference evidence="3" key="1">
    <citation type="journal article" date="2014" name="Int. J. Syst. Evol. Microbiol.">
        <title>Complete genome sequence of Corynebacterium casei LMG S-19264T (=DSM 44701T), isolated from a smear-ripened cheese.</title>
        <authorList>
            <consortium name="US DOE Joint Genome Institute (JGI-PGF)"/>
            <person name="Walter F."/>
            <person name="Albersmeier A."/>
            <person name="Kalinowski J."/>
            <person name="Ruckert C."/>
        </authorList>
    </citation>
    <scope>NUCLEOTIDE SEQUENCE</scope>
    <source>
        <strain evidence="3">CGMCC 4.5737</strain>
    </source>
</reference>